<name>A0A2J8N263_PANTR</name>
<evidence type="ECO:0000256" key="2">
    <source>
        <dbReference type="SAM" id="SignalP"/>
    </source>
</evidence>
<feature type="region of interest" description="Disordered" evidence="1">
    <location>
        <begin position="14"/>
        <end position="37"/>
    </location>
</feature>
<evidence type="ECO:0000313" key="3">
    <source>
        <dbReference type="EMBL" id="PNI65853.1"/>
    </source>
</evidence>
<dbReference type="Proteomes" id="UP000236370">
    <property type="component" value="Unassembled WGS sequence"/>
</dbReference>
<evidence type="ECO:0000256" key="1">
    <source>
        <dbReference type="SAM" id="MobiDB-lite"/>
    </source>
</evidence>
<evidence type="ECO:0000313" key="4">
    <source>
        <dbReference type="Proteomes" id="UP000236370"/>
    </source>
</evidence>
<proteinExistence type="predicted"/>
<feature type="chain" id="PRO_5014448744" evidence="2">
    <location>
        <begin position="20"/>
        <end position="37"/>
    </location>
</feature>
<dbReference type="AlphaFoldDB" id="A0A2J8N263"/>
<reference evidence="3 4" key="1">
    <citation type="submission" date="2017-12" db="EMBL/GenBank/DDBJ databases">
        <title>High-resolution comparative analysis of great ape genomes.</title>
        <authorList>
            <person name="Pollen A."/>
            <person name="Hastie A."/>
            <person name="Hormozdiari F."/>
            <person name="Dougherty M."/>
            <person name="Liu R."/>
            <person name="Chaisson M."/>
            <person name="Hoppe E."/>
            <person name="Hill C."/>
            <person name="Pang A."/>
            <person name="Hillier L."/>
            <person name="Baker C."/>
            <person name="Armstrong J."/>
            <person name="Shendure J."/>
            <person name="Paten B."/>
            <person name="Wilson R."/>
            <person name="Chao H."/>
            <person name="Schneider V."/>
            <person name="Ventura M."/>
            <person name="Kronenberg Z."/>
            <person name="Murali S."/>
            <person name="Gordon D."/>
            <person name="Cantsilieris S."/>
            <person name="Munson K."/>
            <person name="Nelson B."/>
            <person name="Raja A."/>
            <person name="Underwood J."/>
            <person name="Diekhans M."/>
            <person name="Fiddes I."/>
            <person name="Haussler D."/>
            <person name="Eichler E."/>
        </authorList>
    </citation>
    <scope>NUCLEOTIDE SEQUENCE [LARGE SCALE GENOMIC DNA]</scope>
    <source>
        <strain evidence="3">Yerkes chimp pedigree #C0471</strain>
    </source>
</reference>
<organism evidence="3 4">
    <name type="scientific">Pan troglodytes</name>
    <name type="common">Chimpanzee</name>
    <dbReference type="NCBI Taxonomy" id="9598"/>
    <lineage>
        <taxon>Eukaryota</taxon>
        <taxon>Metazoa</taxon>
        <taxon>Chordata</taxon>
        <taxon>Craniata</taxon>
        <taxon>Vertebrata</taxon>
        <taxon>Euteleostomi</taxon>
        <taxon>Mammalia</taxon>
        <taxon>Eutheria</taxon>
        <taxon>Euarchontoglires</taxon>
        <taxon>Primates</taxon>
        <taxon>Haplorrhini</taxon>
        <taxon>Catarrhini</taxon>
        <taxon>Hominidae</taxon>
        <taxon>Pan</taxon>
    </lineage>
</organism>
<comment type="caution">
    <text evidence="3">The sequence shown here is derived from an EMBL/GenBank/DDBJ whole genome shotgun (WGS) entry which is preliminary data.</text>
</comment>
<sequence length="37" mass="3582">MNLAISIALLLTGLPGAEGDQPNGLPSGPEPSSGLPP</sequence>
<dbReference type="EMBL" id="NBAG03000239">
    <property type="protein sequence ID" value="PNI65853.1"/>
    <property type="molecule type" value="Genomic_DNA"/>
</dbReference>
<keyword evidence="2" id="KW-0732">Signal</keyword>
<gene>
    <name evidence="3" type="ORF">CK820_G0015662</name>
</gene>
<feature type="signal peptide" evidence="2">
    <location>
        <begin position="1"/>
        <end position="19"/>
    </location>
</feature>
<feature type="compositionally biased region" description="Low complexity" evidence="1">
    <location>
        <begin position="22"/>
        <end position="37"/>
    </location>
</feature>
<protein>
    <submittedName>
        <fullName evidence="3">THY1 isoform 7</fullName>
    </submittedName>
</protein>
<accession>A0A2J8N263</accession>